<feature type="domain" description="Beta-Casp" evidence="3">
    <location>
        <begin position="228"/>
        <end position="336"/>
    </location>
</feature>
<gene>
    <name evidence="4" type="ORF">UNLARM2_0721</name>
</gene>
<dbReference type="InterPro" id="IPR011108">
    <property type="entry name" value="RMMBL"/>
</dbReference>
<evidence type="ECO:0000259" key="3">
    <source>
        <dbReference type="SMART" id="SM01027"/>
    </source>
</evidence>
<dbReference type="PANTHER" id="PTHR11203:SF52">
    <property type="entry name" value="MRNA 3-END PROCESSING FACTOR"/>
    <property type="match status" value="1"/>
</dbReference>
<protein>
    <submittedName>
        <fullName evidence="4">Beta-lactamase domain protein</fullName>
    </submittedName>
</protein>
<evidence type="ECO:0000313" key="4">
    <source>
        <dbReference type="EMBL" id="EET89603.1"/>
    </source>
</evidence>
<proteinExistence type="predicted"/>
<feature type="domain" description="Metallo-beta-lactamase" evidence="2">
    <location>
        <begin position="13"/>
        <end position="194"/>
    </location>
</feature>
<accession>C7DI29</accession>
<dbReference type="PANTHER" id="PTHR11203">
    <property type="entry name" value="CLEAVAGE AND POLYADENYLATION SPECIFICITY FACTOR FAMILY MEMBER"/>
    <property type="match status" value="1"/>
</dbReference>
<sequence>MKLRFLGGASEVGRSAILIDDQRRIMLDYGIKIDDVTDYPISIPDIDAAVVSHAHLDHSGSLPLLYKDMSIPTFGTAPTLKLSNLLLEDSLKLFKKNHVPPKFHKRQLNDLLKHYISLEYRKKINFSNYDITLYDAGHITGSAITLVERPRGKDTKRIVYTGDFKITPQMLHAGAEIVKSDLLIIESTYAGKSHPDRGDLIKKFVAEIRDVLDSGGNALVPAFAVGRSQELLAVLYKNGLADVTYVDGMSKSATSIVLEYQNYINNKNLLNGAAKSVNWVEDYEMRNDALSQPSVILTTAGMLNGGPVLNYITRLNSRSKIFLTGYQVDGTNGRLLLENKKLNIDNSKVAIKTPVSFYDFSAHADNNDLYEFIEKSSPNTIACVHGDSTRISEFVENLKGMGFDAYGPKVGDSIDIND</sequence>
<reference evidence="4 5" key="1">
    <citation type="journal article" date="2009" name="Genome Biol.">
        <title>Community-wide analysis of microbial genome sequence signatures.</title>
        <authorList>
            <person name="Dick G.J."/>
            <person name="Andersson A.F."/>
            <person name="Baker B.J."/>
            <person name="Simmons S.L."/>
            <person name="Thomas B.C."/>
            <person name="Yelton A.P."/>
            <person name="Banfield J.F."/>
        </authorList>
    </citation>
    <scope>NUCLEOTIDE SEQUENCE [LARGE SCALE GENOMIC DNA]</scope>
    <source>
        <strain evidence="4">ARMAN-2</strain>
    </source>
</reference>
<dbReference type="InterPro" id="IPR001279">
    <property type="entry name" value="Metallo-B-lactamas"/>
</dbReference>
<dbReference type="InterPro" id="IPR022712">
    <property type="entry name" value="Beta_Casp"/>
</dbReference>
<dbReference type="Pfam" id="PF10996">
    <property type="entry name" value="Beta-Casp"/>
    <property type="match status" value="1"/>
</dbReference>
<name>C7DI29_MICA2</name>
<evidence type="ECO:0000313" key="5">
    <source>
        <dbReference type="Proteomes" id="UP000332487"/>
    </source>
</evidence>
<dbReference type="SUPFAM" id="SSF56281">
    <property type="entry name" value="Metallo-hydrolase/oxidoreductase"/>
    <property type="match status" value="1"/>
</dbReference>
<dbReference type="Pfam" id="PF07521">
    <property type="entry name" value="RMMBL"/>
    <property type="match status" value="1"/>
</dbReference>
<dbReference type="EMBL" id="GG697241">
    <property type="protein sequence ID" value="EET89603.1"/>
    <property type="molecule type" value="Genomic_DNA"/>
</dbReference>
<dbReference type="Gene3D" id="3.60.15.10">
    <property type="entry name" value="Ribonuclease Z/Hydroxyacylglutathione hydrolase-like"/>
    <property type="match status" value="1"/>
</dbReference>
<dbReference type="SMART" id="SM00849">
    <property type="entry name" value="Lactamase_B"/>
    <property type="match status" value="1"/>
</dbReference>
<reference evidence="4 5" key="2">
    <citation type="journal article" date="2010" name="Proc. Natl. Acad. Sci. U.S.A.">
        <title>Enigmatic, ultrasmall, uncultivated Archaea.</title>
        <authorList>
            <person name="Baker B.J."/>
            <person name="Comolli L.R."/>
            <person name="Dick G.J."/>
            <person name="Hauser L.J."/>
            <person name="Hyatt D."/>
            <person name="Dill B.D."/>
            <person name="Land M.L."/>
            <person name="Verberkmoes N.C."/>
            <person name="Hettich R.L."/>
            <person name="Banfield J.F."/>
        </authorList>
    </citation>
    <scope>NUCLEOTIDE SEQUENCE [LARGE SCALE GENOMIC DNA]</scope>
    <source>
        <strain evidence="4">ARMAN-2</strain>
    </source>
</reference>
<evidence type="ECO:0000259" key="2">
    <source>
        <dbReference type="SMART" id="SM00849"/>
    </source>
</evidence>
<dbReference type="CDD" id="cd16295">
    <property type="entry name" value="TTHA0252-CPSF-like_MBL-fold"/>
    <property type="match status" value="1"/>
</dbReference>
<dbReference type="Proteomes" id="UP000332487">
    <property type="component" value="Unassembled WGS sequence"/>
</dbReference>
<dbReference type="Gene3D" id="3.40.50.10890">
    <property type="match status" value="1"/>
</dbReference>
<keyword evidence="5" id="KW-1185">Reference proteome</keyword>
<keyword evidence="1" id="KW-0378">Hydrolase</keyword>
<dbReference type="InterPro" id="IPR050698">
    <property type="entry name" value="MBL"/>
</dbReference>
<dbReference type="AlphaFoldDB" id="C7DI29"/>
<evidence type="ECO:0000256" key="1">
    <source>
        <dbReference type="ARBA" id="ARBA00022801"/>
    </source>
</evidence>
<dbReference type="InterPro" id="IPR036866">
    <property type="entry name" value="RibonucZ/Hydroxyglut_hydro"/>
</dbReference>
<dbReference type="SMART" id="SM01027">
    <property type="entry name" value="Beta-Casp"/>
    <property type="match status" value="1"/>
</dbReference>
<dbReference type="Pfam" id="PF23023">
    <property type="entry name" value="Anti-Pycsar_Apyc1"/>
    <property type="match status" value="1"/>
</dbReference>
<dbReference type="GO" id="GO:0016787">
    <property type="term" value="F:hydrolase activity"/>
    <property type="evidence" value="ECO:0007669"/>
    <property type="project" value="UniProtKB-KW"/>
</dbReference>
<organism evidence="4 5">
    <name type="scientific">Candidatus Micrarchaeum acidiphilum ARMAN-2</name>
    <dbReference type="NCBI Taxonomy" id="425595"/>
    <lineage>
        <taxon>Archaea</taxon>
        <taxon>Candidatus Micrarchaeota</taxon>
        <taxon>Candidatus Micrarchaeia</taxon>
        <taxon>Candidatus Micrarchaeales</taxon>
        <taxon>Candidatus Micrarchaeaceae</taxon>
        <taxon>Candidatus Micrarchaeum</taxon>
    </lineage>
</organism>
<dbReference type="GO" id="GO:0004521">
    <property type="term" value="F:RNA endonuclease activity"/>
    <property type="evidence" value="ECO:0007669"/>
    <property type="project" value="TreeGrafter"/>
</dbReference>